<gene>
    <name evidence="1" type="ORF">D5086_013138</name>
</gene>
<dbReference type="Proteomes" id="UP000309997">
    <property type="component" value="Unassembled WGS sequence"/>
</dbReference>
<evidence type="ECO:0000313" key="2">
    <source>
        <dbReference type="Proteomes" id="UP000309997"/>
    </source>
</evidence>
<accession>A0ACC4C589</accession>
<keyword evidence="2" id="KW-1185">Reference proteome</keyword>
<reference evidence="1 2" key="1">
    <citation type="journal article" date="2024" name="Plant Biotechnol. J.">
        <title>Genome and CRISPR/Cas9 system of a widespread forest tree (Populus alba) in the world.</title>
        <authorList>
            <person name="Liu Y.J."/>
            <person name="Jiang P.F."/>
            <person name="Han X.M."/>
            <person name="Li X.Y."/>
            <person name="Wang H.M."/>
            <person name="Wang Y.J."/>
            <person name="Wang X.X."/>
            <person name="Zeng Q.Y."/>
        </authorList>
    </citation>
    <scope>NUCLEOTIDE SEQUENCE [LARGE SCALE GENOMIC DNA]</scope>
    <source>
        <strain evidence="2">cv. PAL-ZL1</strain>
    </source>
</reference>
<organism evidence="1 2">
    <name type="scientific">Populus alba</name>
    <name type="common">White poplar</name>
    <dbReference type="NCBI Taxonomy" id="43335"/>
    <lineage>
        <taxon>Eukaryota</taxon>
        <taxon>Viridiplantae</taxon>
        <taxon>Streptophyta</taxon>
        <taxon>Embryophyta</taxon>
        <taxon>Tracheophyta</taxon>
        <taxon>Spermatophyta</taxon>
        <taxon>Magnoliopsida</taxon>
        <taxon>eudicotyledons</taxon>
        <taxon>Gunneridae</taxon>
        <taxon>Pentapetalae</taxon>
        <taxon>rosids</taxon>
        <taxon>fabids</taxon>
        <taxon>Malpighiales</taxon>
        <taxon>Salicaceae</taxon>
        <taxon>Saliceae</taxon>
        <taxon>Populus</taxon>
    </lineage>
</organism>
<sequence length="247" mass="27890">MTSKTSSVPYTSLPSHPDSYPQNVIVLSYYHRPPNHILRRCLLFTTAILLLSAAVYLLYPSDPAIQISRIKLNHIRVNSSPELTLDVSFSLTIKVENRDFFSLDYDSLVVSVGYRGRELGFVNSKGGKIRARRSSYVDARLDLNGLEVKGDLGLLLFKIPINGRVSCQVFVNTNNQTVEHQDCYPQILYHPSGFANFELLSDLFSDLGISAYQADCLELDKLKVGCWSYSIGENEYFVLRIKMVYCA</sequence>
<proteinExistence type="predicted"/>
<comment type="caution">
    <text evidence="1">The sequence shown here is derived from an EMBL/GenBank/DDBJ whole genome shotgun (WGS) entry which is preliminary data.</text>
</comment>
<name>A0ACC4C589_POPAL</name>
<dbReference type="EMBL" id="RCHU02000006">
    <property type="protein sequence ID" value="KAL3586271.1"/>
    <property type="molecule type" value="Genomic_DNA"/>
</dbReference>
<protein>
    <submittedName>
        <fullName evidence="1">Uncharacterized protein</fullName>
    </submittedName>
</protein>
<evidence type="ECO:0000313" key="1">
    <source>
        <dbReference type="EMBL" id="KAL3586271.1"/>
    </source>
</evidence>